<organism evidence="3 4">
    <name type="scientific">Methylorubrum populi</name>
    <dbReference type="NCBI Taxonomy" id="223967"/>
    <lineage>
        <taxon>Bacteria</taxon>
        <taxon>Pseudomonadati</taxon>
        <taxon>Pseudomonadota</taxon>
        <taxon>Alphaproteobacteria</taxon>
        <taxon>Hyphomicrobiales</taxon>
        <taxon>Methylobacteriaceae</taxon>
        <taxon>Methylorubrum</taxon>
    </lineage>
</organism>
<protein>
    <submittedName>
        <fullName evidence="3">Uncharacterized protein</fullName>
    </submittedName>
</protein>
<gene>
    <name evidence="3" type="ORF">MPPM_0448</name>
</gene>
<dbReference type="OrthoDB" id="9964994at2"/>
<proteinExistence type="predicted"/>
<feature type="region of interest" description="Disordered" evidence="1">
    <location>
        <begin position="1"/>
        <end position="43"/>
    </location>
</feature>
<feature type="compositionally biased region" description="Basic and acidic residues" evidence="1">
    <location>
        <begin position="13"/>
        <end position="28"/>
    </location>
</feature>
<evidence type="ECO:0000256" key="1">
    <source>
        <dbReference type="SAM" id="MobiDB-lite"/>
    </source>
</evidence>
<feature type="transmembrane region" description="Helical" evidence="2">
    <location>
        <begin position="53"/>
        <end position="72"/>
    </location>
</feature>
<keyword evidence="2" id="KW-0812">Transmembrane</keyword>
<dbReference type="Proteomes" id="UP000218288">
    <property type="component" value="Chromosome"/>
</dbReference>
<reference evidence="3 4" key="1">
    <citation type="journal article" date="2016" name="Genome Announc.">
        <title>Complete Genome Sequence of Methylobacterium populi P-1M, Isolated from Pink-Pigmented Household Biofilm.</title>
        <authorList>
            <person name="Morohoshi T."/>
            <person name="Ikeda T."/>
        </authorList>
    </citation>
    <scope>NUCLEOTIDE SEQUENCE [LARGE SCALE GENOMIC DNA]</scope>
    <source>
        <strain evidence="3 4">P-1M</strain>
    </source>
</reference>
<evidence type="ECO:0000313" key="3">
    <source>
        <dbReference type="EMBL" id="BAU89053.1"/>
    </source>
</evidence>
<sequence>MTARPTGEDIGPEPDRTFRVGTRPKAESPRSSAPEPGDEAVGGESLWPPPRLWLLRLGMAASLVGALLGLWLLLTALVWAVTDLVLPFLGGAYAALARSDAPILSKLGGVLAAARDLPRLVICLPASAPLVGALVGFGALRKKARLTRLLARPDLRSGVRVTRFGDQGIACRWPRGNDFTIDWDDIVDVRLIRDAAWEGHGFSIVAYRAVGTRTEQVAVWEGQTVGDTTLGVRLPVHLAFRRSRGGPGLPQDGA</sequence>
<dbReference type="AlphaFoldDB" id="A0A161JK56"/>
<name>A0A161JK56_9HYPH</name>
<dbReference type="EMBL" id="AP014809">
    <property type="protein sequence ID" value="BAU89053.1"/>
    <property type="molecule type" value="Genomic_DNA"/>
</dbReference>
<keyword evidence="2" id="KW-0472">Membrane</keyword>
<evidence type="ECO:0000313" key="4">
    <source>
        <dbReference type="Proteomes" id="UP000218288"/>
    </source>
</evidence>
<feature type="transmembrane region" description="Helical" evidence="2">
    <location>
        <begin position="77"/>
        <end position="97"/>
    </location>
</feature>
<accession>A0A161JK56</accession>
<evidence type="ECO:0000256" key="2">
    <source>
        <dbReference type="SAM" id="Phobius"/>
    </source>
</evidence>
<keyword evidence="2" id="KW-1133">Transmembrane helix</keyword>
<feature type="transmembrane region" description="Helical" evidence="2">
    <location>
        <begin position="117"/>
        <end position="140"/>
    </location>
</feature>